<dbReference type="AlphaFoldDB" id="A0A0F9TSS0"/>
<gene>
    <name evidence="1" type="ORF">LCGC14_0354320</name>
</gene>
<evidence type="ECO:0000313" key="1">
    <source>
        <dbReference type="EMBL" id="KKN78002.1"/>
    </source>
</evidence>
<sequence>METLVNTSMIVEDSEVIKKVNNGFIEANTIPVSIQHLKTDCIIPVFSRDNESTISHYDFIAHILSIVKDHFPQFEAKNPDIRVSHMIKGRIPSAAGKPKAELEENEKTIYYERCAFLIELAGSEVEINGNKISLTVGGVRSYNLENLYGCKTDERFKVFIGYKNRVCTNMCISTDGFLSDLRIGSVNDFRPHLENLFDNYNWSNHVDELERFSSYNLNQEQFAHLIGKFRMYQYLPKDLKTGLFPLEMNDSQINKVVRDYYKCPNFGGERNGDINLWKLFNLFTEANKSSYIDNYLDRGLSAYKLVQELGFSIESNSQNWFLNN</sequence>
<protein>
    <recommendedName>
        <fullName evidence="2">DUF3871 family protein</fullName>
    </recommendedName>
</protein>
<dbReference type="InterPro" id="IPR024353">
    <property type="entry name" value="DUF3871"/>
</dbReference>
<evidence type="ECO:0008006" key="2">
    <source>
        <dbReference type="Google" id="ProtNLM"/>
    </source>
</evidence>
<name>A0A0F9TSS0_9ZZZZ</name>
<accession>A0A0F9TSS0</accession>
<dbReference type="EMBL" id="LAZR01000270">
    <property type="protein sequence ID" value="KKN78002.1"/>
    <property type="molecule type" value="Genomic_DNA"/>
</dbReference>
<dbReference type="Pfam" id="PF12987">
    <property type="entry name" value="DUF3871"/>
    <property type="match status" value="1"/>
</dbReference>
<proteinExistence type="predicted"/>
<organism evidence="1">
    <name type="scientific">marine sediment metagenome</name>
    <dbReference type="NCBI Taxonomy" id="412755"/>
    <lineage>
        <taxon>unclassified sequences</taxon>
        <taxon>metagenomes</taxon>
        <taxon>ecological metagenomes</taxon>
    </lineage>
</organism>
<comment type="caution">
    <text evidence="1">The sequence shown here is derived from an EMBL/GenBank/DDBJ whole genome shotgun (WGS) entry which is preliminary data.</text>
</comment>
<reference evidence="1" key="1">
    <citation type="journal article" date="2015" name="Nature">
        <title>Complex archaea that bridge the gap between prokaryotes and eukaryotes.</title>
        <authorList>
            <person name="Spang A."/>
            <person name="Saw J.H."/>
            <person name="Jorgensen S.L."/>
            <person name="Zaremba-Niedzwiedzka K."/>
            <person name="Martijn J."/>
            <person name="Lind A.E."/>
            <person name="van Eijk R."/>
            <person name="Schleper C."/>
            <person name="Guy L."/>
            <person name="Ettema T.J."/>
        </authorList>
    </citation>
    <scope>NUCLEOTIDE SEQUENCE</scope>
</reference>